<organism evidence="3 4">
    <name type="scientific">Allosphingosinicella deserti</name>
    <dbReference type="NCBI Taxonomy" id="2116704"/>
    <lineage>
        <taxon>Bacteria</taxon>
        <taxon>Pseudomonadati</taxon>
        <taxon>Pseudomonadota</taxon>
        <taxon>Alphaproteobacteria</taxon>
        <taxon>Sphingomonadales</taxon>
        <taxon>Sphingomonadaceae</taxon>
        <taxon>Allosphingosinicella</taxon>
    </lineage>
</organism>
<comment type="caution">
    <text evidence="3">The sequence shown here is derived from an EMBL/GenBank/DDBJ whole genome shotgun (WGS) entry which is preliminary data.</text>
</comment>
<dbReference type="Proteomes" id="UP000241167">
    <property type="component" value="Unassembled WGS sequence"/>
</dbReference>
<dbReference type="OrthoDB" id="7391233at2"/>
<feature type="region of interest" description="Disordered" evidence="1">
    <location>
        <begin position="103"/>
        <end position="132"/>
    </location>
</feature>
<evidence type="ECO:0000256" key="1">
    <source>
        <dbReference type="SAM" id="MobiDB-lite"/>
    </source>
</evidence>
<keyword evidence="4" id="KW-1185">Reference proteome</keyword>
<evidence type="ECO:0000313" key="3">
    <source>
        <dbReference type="EMBL" id="PSJ43375.1"/>
    </source>
</evidence>
<evidence type="ECO:0000313" key="4">
    <source>
        <dbReference type="Proteomes" id="UP000241167"/>
    </source>
</evidence>
<sequence>MKAALATLVLAGSAFLAVAPSLAQTDVASAERIRRVVVYGNDRCPRGAEGEVVICARRPSGERYRIPEEFRDDTSNDPASTSWATQAESMEFVGRTGIQSCSPVGPGGASGCQMQLINSARAERQAQPTQPR</sequence>
<feature type="signal peptide" evidence="2">
    <location>
        <begin position="1"/>
        <end position="23"/>
    </location>
</feature>
<evidence type="ECO:0000256" key="2">
    <source>
        <dbReference type="SAM" id="SignalP"/>
    </source>
</evidence>
<name>A0A2P7QZI3_9SPHN</name>
<proteinExistence type="predicted"/>
<dbReference type="EMBL" id="PXYI01000001">
    <property type="protein sequence ID" value="PSJ43375.1"/>
    <property type="molecule type" value="Genomic_DNA"/>
</dbReference>
<dbReference type="RefSeq" id="WP_106511395.1">
    <property type="nucleotide sequence ID" value="NZ_PXYI01000001.1"/>
</dbReference>
<feature type="chain" id="PRO_5015176834" evidence="2">
    <location>
        <begin position="24"/>
        <end position="132"/>
    </location>
</feature>
<dbReference type="AlphaFoldDB" id="A0A2P7QZI3"/>
<protein>
    <submittedName>
        <fullName evidence="3">Uncharacterized protein</fullName>
    </submittedName>
</protein>
<gene>
    <name evidence="3" type="ORF">C7I55_03150</name>
</gene>
<keyword evidence="2" id="KW-0732">Signal</keyword>
<reference evidence="3 4" key="1">
    <citation type="submission" date="2018-03" db="EMBL/GenBank/DDBJ databases">
        <title>The draft genome of Sphingosinicella sp. GL-C-18.</title>
        <authorList>
            <person name="Liu L."/>
            <person name="Li L."/>
            <person name="Liang L."/>
            <person name="Zhang X."/>
            <person name="Wang T."/>
        </authorList>
    </citation>
    <scope>NUCLEOTIDE SEQUENCE [LARGE SCALE GENOMIC DNA]</scope>
    <source>
        <strain evidence="3 4">GL-C-18</strain>
    </source>
</reference>
<accession>A0A2P7QZI3</accession>